<keyword evidence="8" id="KW-1185">Reference proteome</keyword>
<evidence type="ECO:0000256" key="6">
    <source>
        <dbReference type="SAM" id="SignalP"/>
    </source>
</evidence>
<name>A0A6N7VBY0_9FIRM</name>
<dbReference type="SUPFAM" id="SSF109998">
    <property type="entry name" value="Triger factor/SurA peptide-binding domain-like"/>
    <property type="match status" value="1"/>
</dbReference>
<reference evidence="7 8" key="1">
    <citation type="submission" date="2019-08" db="EMBL/GenBank/DDBJ databases">
        <title>In-depth cultivation of the pig gut microbiome towards novel bacterial diversity and tailored functional studies.</title>
        <authorList>
            <person name="Wylensek D."/>
            <person name="Hitch T.C.A."/>
            <person name="Clavel T."/>
        </authorList>
    </citation>
    <scope>NUCLEOTIDE SEQUENCE [LARGE SCALE GENOMIC DNA]</scope>
    <source>
        <strain evidence="7 8">WCA-380-WT-2B</strain>
    </source>
</reference>
<dbReference type="PANTHER" id="PTHR47245">
    <property type="entry name" value="PEPTIDYLPROLYL ISOMERASE"/>
    <property type="match status" value="1"/>
</dbReference>
<evidence type="ECO:0000256" key="1">
    <source>
        <dbReference type="ARBA" id="ARBA00000971"/>
    </source>
</evidence>
<feature type="chain" id="PRO_5039432240" description="peptidylprolyl isomerase" evidence="6">
    <location>
        <begin position="26"/>
        <end position="306"/>
    </location>
</feature>
<evidence type="ECO:0000313" key="7">
    <source>
        <dbReference type="EMBL" id="MSS76938.1"/>
    </source>
</evidence>
<dbReference type="InterPro" id="IPR027304">
    <property type="entry name" value="Trigger_fact/SurA_dom_sf"/>
</dbReference>
<keyword evidence="5" id="KW-0413">Isomerase</keyword>
<dbReference type="PANTHER" id="PTHR47245:SF1">
    <property type="entry name" value="FOLDASE PROTEIN PRSA"/>
    <property type="match status" value="1"/>
</dbReference>
<feature type="signal peptide" evidence="6">
    <location>
        <begin position="1"/>
        <end position="25"/>
    </location>
</feature>
<dbReference type="EC" id="5.2.1.8" evidence="2"/>
<evidence type="ECO:0000256" key="4">
    <source>
        <dbReference type="ARBA" id="ARBA00023110"/>
    </source>
</evidence>
<evidence type="ECO:0000313" key="8">
    <source>
        <dbReference type="Proteomes" id="UP000441925"/>
    </source>
</evidence>
<dbReference type="AlphaFoldDB" id="A0A6N7VBY0"/>
<comment type="catalytic activity">
    <reaction evidence="1">
        <text>[protein]-peptidylproline (omega=180) = [protein]-peptidylproline (omega=0)</text>
        <dbReference type="Rhea" id="RHEA:16237"/>
        <dbReference type="Rhea" id="RHEA-COMP:10747"/>
        <dbReference type="Rhea" id="RHEA-COMP:10748"/>
        <dbReference type="ChEBI" id="CHEBI:83833"/>
        <dbReference type="ChEBI" id="CHEBI:83834"/>
        <dbReference type="EC" id="5.2.1.8"/>
    </reaction>
</comment>
<accession>A0A6N7VBY0</accession>
<dbReference type="Pfam" id="PF13623">
    <property type="entry name" value="SurA_N_2"/>
    <property type="match status" value="1"/>
</dbReference>
<gene>
    <name evidence="7" type="ORF">FYJ26_00550</name>
</gene>
<dbReference type="InterPro" id="IPR050245">
    <property type="entry name" value="PrsA_foldase"/>
</dbReference>
<dbReference type="PROSITE" id="PS51257">
    <property type="entry name" value="PROKAR_LIPOPROTEIN"/>
    <property type="match status" value="1"/>
</dbReference>
<dbReference type="GO" id="GO:0003755">
    <property type="term" value="F:peptidyl-prolyl cis-trans isomerase activity"/>
    <property type="evidence" value="ECO:0007669"/>
    <property type="project" value="UniProtKB-KW"/>
</dbReference>
<sequence>MIVQTKKTKKILIVIISLISFLITSCSTNNIDKNNCVAIVDNKPIFKEKFEKELSFYQKFYIKKYGESYLDDKNKNGDSNFKKLESELLDSLIKDQIFLNDLDRNNIKVSKNDSQNLLKELSDKIGDEASLLANVEAFGSDQSEINEILFNDSIRKKHWEFFVNNNKIKDKDVREFYKNNKKLQKMYKYDVLIFDDKLEAQKVKEQINNSNDFRKFLESDIRNYEIFRSDFVYNDDKLLSLANIYEKDKVSKIFENEDSYFILMVNSLNTKENDLLVRAKEIYLKNEYDKYIKNLIKNSNINLFIR</sequence>
<proteinExistence type="predicted"/>
<comment type="caution">
    <text evidence="7">The sequence shown here is derived from an EMBL/GenBank/DDBJ whole genome shotgun (WGS) entry which is preliminary data.</text>
</comment>
<protein>
    <recommendedName>
        <fullName evidence="2">peptidylprolyl isomerase</fullName>
        <ecNumber evidence="2">5.2.1.8</ecNumber>
    </recommendedName>
</protein>
<keyword evidence="4" id="KW-0697">Rotamase</keyword>
<evidence type="ECO:0000256" key="2">
    <source>
        <dbReference type="ARBA" id="ARBA00013194"/>
    </source>
</evidence>
<dbReference type="Proteomes" id="UP000441925">
    <property type="component" value="Unassembled WGS sequence"/>
</dbReference>
<organism evidence="7 8">
    <name type="scientific">Anaerococcus porci</name>
    <dbReference type="NCBI Taxonomy" id="2652269"/>
    <lineage>
        <taxon>Bacteria</taxon>
        <taxon>Bacillati</taxon>
        <taxon>Bacillota</taxon>
        <taxon>Tissierellia</taxon>
        <taxon>Tissierellales</taxon>
        <taxon>Peptoniphilaceae</taxon>
        <taxon>Anaerococcus</taxon>
    </lineage>
</organism>
<dbReference type="Gene3D" id="1.10.4030.10">
    <property type="entry name" value="Porin chaperone SurA, peptide-binding domain"/>
    <property type="match status" value="1"/>
</dbReference>
<dbReference type="RefSeq" id="WP_154538793.1">
    <property type="nucleotide sequence ID" value="NZ_VULQ01000001.1"/>
</dbReference>
<dbReference type="EMBL" id="VULQ01000001">
    <property type="protein sequence ID" value="MSS76938.1"/>
    <property type="molecule type" value="Genomic_DNA"/>
</dbReference>
<keyword evidence="3 6" id="KW-0732">Signal</keyword>
<evidence type="ECO:0000256" key="5">
    <source>
        <dbReference type="ARBA" id="ARBA00023235"/>
    </source>
</evidence>
<evidence type="ECO:0000256" key="3">
    <source>
        <dbReference type="ARBA" id="ARBA00022729"/>
    </source>
</evidence>